<keyword evidence="2" id="KW-1185">Reference proteome</keyword>
<dbReference type="Pfam" id="PF14056">
    <property type="entry name" value="DUF4250"/>
    <property type="match status" value="1"/>
</dbReference>
<organism evidence="1 2">
    <name type="scientific">Ferrimonas sediminum</name>
    <dbReference type="NCBI Taxonomy" id="718193"/>
    <lineage>
        <taxon>Bacteria</taxon>
        <taxon>Pseudomonadati</taxon>
        <taxon>Pseudomonadota</taxon>
        <taxon>Gammaproteobacteria</taxon>
        <taxon>Alteromonadales</taxon>
        <taxon>Ferrimonadaceae</taxon>
        <taxon>Ferrimonas</taxon>
    </lineage>
</organism>
<dbReference type="InterPro" id="IPR025346">
    <property type="entry name" value="DUF4250"/>
</dbReference>
<evidence type="ECO:0008006" key="3">
    <source>
        <dbReference type="Google" id="ProtNLM"/>
    </source>
</evidence>
<gene>
    <name evidence="1" type="ORF">SAMN04488540_10782</name>
</gene>
<dbReference type="EMBL" id="FNEM01000007">
    <property type="protein sequence ID" value="SDJ35479.1"/>
    <property type="molecule type" value="Genomic_DNA"/>
</dbReference>
<evidence type="ECO:0000313" key="1">
    <source>
        <dbReference type="EMBL" id="SDJ35479.1"/>
    </source>
</evidence>
<name>A0A1G8T1M7_9GAMM</name>
<dbReference type="Proteomes" id="UP000199527">
    <property type="component" value="Unassembled WGS sequence"/>
</dbReference>
<accession>A0A1G8T1M7</accession>
<proteinExistence type="predicted"/>
<evidence type="ECO:0000313" key="2">
    <source>
        <dbReference type="Proteomes" id="UP000199527"/>
    </source>
</evidence>
<dbReference type="AlphaFoldDB" id="A0A1G8T1M7"/>
<protein>
    <recommendedName>
        <fullName evidence="3">DUF4250 domain-containing protein</fullName>
    </recommendedName>
</protein>
<dbReference type="RefSeq" id="WP_090365163.1">
    <property type="nucleotide sequence ID" value="NZ_FNEM01000007.1"/>
</dbReference>
<reference evidence="2" key="1">
    <citation type="submission" date="2016-10" db="EMBL/GenBank/DDBJ databases">
        <authorList>
            <person name="Varghese N."/>
            <person name="Submissions S."/>
        </authorList>
    </citation>
    <scope>NUCLEOTIDE SEQUENCE [LARGE SCALE GENOMIC DNA]</scope>
    <source>
        <strain evidence="2">DSM 23317</strain>
    </source>
</reference>
<sequence>MEIDHPERLDANILLGIVNERLRHDCGDLAALEDDLGLSRQQIESRLKTIGFQYQASQNQFKSFTK</sequence>